<dbReference type="Gene3D" id="3.90.110.10">
    <property type="entry name" value="Lactate dehydrogenase/glycoside hydrolase, family 4, C-terminal"/>
    <property type="match status" value="1"/>
</dbReference>
<sequence length="77" mass="8002">MKVGLVGAIAGDEQAVLSVSTVEGEVLGVPDVALSLPRLVGREGVSATLMPELNRDETEGLRASAELLKNLVEQMAT</sequence>
<organism evidence="2 3">
    <name type="scientific">[Roseibacterium] beibuensis</name>
    <dbReference type="NCBI Taxonomy" id="1193142"/>
    <lineage>
        <taxon>Bacteria</taxon>
        <taxon>Pseudomonadati</taxon>
        <taxon>Pseudomonadota</taxon>
        <taxon>Alphaproteobacteria</taxon>
        <taxon>Rhodobacterales</taxon>
        <taxon>Roseobacteraceae</taxon>
        <taxon>Roseicyclus</taxon>
    </lineage>
</organism>
<comment type="caution">
    <text evidence="2">The sequence shown here is derived from an EMBL/GenBank/DDBJ whole genome shotgun (WGS) entry which is preliminary data.</text>
</comment>
<name>A0ABP9L8J5_9RHOB</name>
<gene>
    <name evidence="2" type="ORF">GCM10023209_16260</name>
</gene>
<proteinExistence type="predicted"/>
<feature type="domain" description="Lactate/malate dehydrogenase C-terminal" evidence="1">
    <location>
        <begin position="6"/>
        <end position="75"/>
    </location>
</feature>
<dbReference type="Proteomes" id="UP001499910">
    <property type="component" value="Unassembled WGS sequence"/>
</dbReference>
<protein>
    <recommendedName>
        <fullName evidence="1">Lactate/malate dehydrogenase C-terminal domain-containing protein</fullName>
    </recommendedName>
</protein>
<keyword evidence="3" id="KW-1185">Reference proteome</keyword>
<evidence type="ECO:0000313" key="3">
    <source>
        <dbReference type="Proteomes" id="UP001499910"/>
    </source>
</evidence>
<reference evidence="3" key="1">
    <citation type="journal article" date="2019" name="Int. J. Syst. Evol. Microbiol.">
        <title>The Global Catalogue of Microorganisms (GCM) 10K type strain sequencing project: providing services to taxonomists for standard genome sequencing and annotation.</title>
        <authorList>
            <consortium name="The Broad Institute Genomics Platform"/>
            <consortium name="The Broad Institute Genome Sequencing Center for Infectious Disease"/>
            <person name="Wu L."/>
            <person name="Ma J."/>
        </authorList>
    </citation>
    <scope>NUCLEOTIDE SEQUENCE [LARGE SCALE GENOMIC DNA]</scope>
    <source>
        <strain evidence="3">JCM 18015</strain>
    </source>
</reference>
<dbReference type="InterPro" id="IPR022383">
    <property type="entry name" value="Lactate/malate_DH_C"/>
</dbReference>
<evidence type="ECO:0000259" key="1">
    <source>
        <dbReference type="Pfam" id="PF02866"/>
    </source>
</evidence>
<dbReference type="SUPFAM" id="SSF56327">
    <property type="entry name" value="LDH C-terminal domain-like"/>
    <property type="match status" value="1"/>
</dbReference>
<accession>A0ABP9L8J5</accession>
<dbReference type="Pfam" id="PF02866">
    <property type="entry name" value="Ldh_1_C"/>
    <property type="match status" value="1"/>
</dbReference>
<dbReference type="EMBL" id="BAABHW010000002">
    <property type="protein sequence ID" value="GAA5071962.1"/>
    <property type="molecule type" value="Genomic_DNA"/>
</dbReference>
<dbReference type="InterPro" id="IPR015955">
    <property type="entry name" value="Lactate_DH/Glyco_Ohase_4_C"/>
</dbReference>
<evidence type="ECO:0000313" key="2">
    <source>
        <dbReference type="EMBL" id="GAA5071962.1"/>
    </source>
</evidence>
<dbReference type="RefSeq" id="WP_259550193.1">
    <property type="nucleotide sequence ID" value="NZ_BAABHW010000002.1"/>
</dbReference>